<reference evidence="3" key="1">
    <citation type="journal article" date="2019" name="Int. J. Syst. Evol. Microbiol.">
        <title>The Global Catalogue of Microorganisms (GCM) 10K type strain sequencing project: providing services to taxonomists for standard genome sequencing and annotation.</title>
        <authorList>
            <consortium name="The Broad Institute Genomics Platform"/>
            <consortium name="The Broad Institute Genome Sequencing Center for Infectious Disease"/>
            <person name="Wu L."/>
            <person name="Ma J."/>
        </authorList>
    </citation>
    <scope>NUCLEOTIDE SEQUENCE [LARGE SCALE GENOMIC DNA]</scope>
    <source>
        <strain evidence="3">KCTC 52239</strain>
    </source>
</reference>
<gene>
    <name evidence="2" type="ORF">ACFOD7_00975</name>
</gene>
<dbReference type="EMBL" id="JBHRTE010000004">
    <property type="protein sequence ID" value="MFC3166620.1"/>
    <property type="molecule type" value="Genomic_DNA"/>
</dbReference>
<evidence type="ECO:0000313" key="2">
    <source>
        <dbReference type="EMBL" id="MFC3166620.1"/>
    </source>
</evidence>
<accession>A0ABV7ICC7</accession>
<dbReference type="Pfam" id="PF00565">
    <property type="entry name" value="SNase"/>
    <property type="match status" value="1"/>
</dbReference>
<comment type="caution">
    <text evidence="2">The sequence shown here is derived from an EMBL/GenBank/DDBJ whole genome shotgun (WGS) entry which is preliminary data.</text>
</comment>
<dbReference type="PANTHER" id="PTHR12302">
    <property type="entry name" value="EBNA2 BINDING PROTEIN P100"/>
    <property type="match status" value="1"/>
</dbReference>
<feature type="domain" description="TNase-like" evidence="1">
    <location>
        <begin position="35"/>
        <end position="151"/>
    </location>
</feature>
<dbReference type="InterPro" id="IPR035437">
    <property type="entry name" value="SNase_OB-fold_sf"/>
</dbReference>
<proteinExistence type="predicted"/>
<organism evidence="2 3">
    <name type="scientific">Paracoccus fontiphilus</name>
    <dbReference type="NCBI Taxonomy" id="1815556"/>
    <lineage>
        <taxon>Bacteria</taxon>
        <taxon>Pseudomonadati</taxon>
        <taxon>Pseudomonadota</taxon>
        <taxon>Alphaproteobacteria</taxon>
        <taxon>Rhodobacterales</taxon>
        <taxon>Paracoccaceae</taxon>
        <taxon>Paracoccus</taxon>
    </lineage>
</organism>
<dbReference type="RefSeq" id="WP_377706566.1">
    <property type="nucleotide sequence ID" value="NZ_JBHRTE010000004.1"/>
</dbReference>
<sequence length="175" mass="18993">MRTGAPLFMMVMVAATLMGTMRLPTPRAAIEGPARVIDGDTLVIGGWHTRILGIDAPELDQTCHASTGQTWACGRDARQALAARVGRRQVSCRVAGQDRYGRALARCATGGTDLAGWLVREGWAIPAGNEQKRYRAASQKARANGAGMWRGSFIRPADWRRAGDPQRKKGAVHER</sequence>
<dbReference type="PANTHER" id="PTHR12302:SF26">
    <property type="entry name" value="BLR1266 PROTEIN"/>
    <property type="match status" value="1"/>
</dbReference>
<keyword evidence="3" id="KW-1185">Reference proteome</keyword>
<protein>
    <submittedName>
        <fullName evidence="2">Thermonuclease family protein</fullName>
    </submittedName>
</protein>
<dbReference type="PROSITE" id="PS50830">
    <property type="entry name" value="TNASE_3"/>
    <property type="match status" value="1"/>
</dbReference>
<name>A0ABV7ICC7_9RHOB</name>
<evidence type="ECO:0000313" key="3">
    <source>
        <dbReference type="Proteomes" id="UP001595557"/>
    </source>
</evidence>
<dbReference type="SMART" id="SM00318">
    <property type="entry name" value="SNc"/>
    <property type="match status" value="1"/>
</dbReference>
<dbReference type="Proteomes" id="UP001595557">
    <property type="component" value="Unassembled WGS sequence"/>
</dbReference>
<dbReference type="InterPro" id="IPR016071">
    <property type="entry name" value="Staphylococal_nuclease_OB-fold"/>
</dbReference>
<dbReference type="SUPFAM" id="SSF50199">
    <property type="entry name" value="Staphylococcal nuclease"/>
    <property type="match status" value="1"/>
</dbReference>
<evidence type="ECO:0000259" key="1">
    <source>
        <dbReference type="PROSITE" id="PS50830"/>
    </source>
</evidence>
<dbReference type="Gene3D" id="2.40.50.90">
    <property type="match status" value="1"/>
</dbReference>